<keyword evidence="2" id="KW-0378">Hydrolase</keyword>
<dbReference type="Pfam" id="PF21805">
    <property type="entry name" value="Imm5_like"/>
    <property type="match status" value="1"/>
</dbReference>
<reference evidence="3" key="1">
    <citation type="submission" date="2023-07" db="EMBL/GenBank/DDBJ databases">
        <title>30 novel species of actinomycetes from the DSMZ collection.</title>
        <authorList>
            <person name="Nouioui I."/>
        </authorList>
    </citation>
    <scope>NUCLEOTIDE SEQUENCE [LARGE SCALE GENOMIC DNA]</scope>
    <source>
        <strain evidence="3">DSM 41982</strain>
    </source>
</reference>
<evidence type="ECO:0000313" key="2">
    <source>
        <dbReference type="EMBL" id="MDT0415479.1"/>
    </source>
</evidence>
<accession>A0ABD5E2W5</accession>
<dbReference type="EMBL" id="JAVRER010000009">
    <property type="protein sequence ID" value="MDT0415479.1"/>
    <property type="molecule type" value="Genomic_DNA"/>
</dbReference>
<evidence type="ECO:0000313" key="3">
    <source>
        <dbReference type="Proteomes" id="UP001183607"/>
    </source>
</evidence>
<dbReference type="Proteomes" id="UP001183607">
    <property type="component" value="Unassembled WGS sequence"/>
</dbReference>
<comment type="caution">
    <text evidence="2">The sequence shown here is derived from an EMBL/GenBank/DDBJ whole genome shotgun (WGS) entry which is preliminary data.</text>
</comment>
<dbReference type="InterPro" id="IPR048667">
    <property type="entry name" value="Imm5-like"/>
</dbReference>
<gene>
    <name evidence="2" type="ORF">RM574_08240</name>
</gene>
<dbReference type="GO" id="GO:0004527">
    <property type="term" value="F:exonuclease activity"/>
    <property type="evidence" value="ECO:0007669"/>
    <property type="project" value="UniProtKB-KW"/>
</dbReference>
<keyword evidence="2" id="KW-0269">Exonuclease</keyword>
<feature type="domain" description="Imm-5-like" evidence="1">
    <location>
        <begin position="18"/>
        <end position="102"/>
    </location>
</feature>
<evidence type="ECO:0000259" key="1">
    <source>
        <dbReference type="Pfam" id="PF21805"/>
    </source>
</evidence>
<keyword evidence="2" id="KW-0540">Nuclease</keyword>
<protein>
    <submittedName>
        <fullName evidence="2">Exonuclease SbcC</fullName>
    </submittedName>
</protein>
<sequence length="196" mass="20632">MAQRTPPASGDFELTADELRVVARYVVLHAEDVLPVFERAVPGDPRPRAAIDAARQFVDGARRTAAQRLTSVDAHRAARAAPTEAARLAARSAGDAASAAYLHPLARATQVGHILRACASAARIAELEAGGDTAVGDALLERSRQRATPVLVDVLRRYPPAKDGSSRVARLMSALDSSLRESADRTSAHADRAGGA</sequence>
<name>A0ABD5E2W5_9ACTN</name>
<proteinExistence type="predicted"/>
<dbReference type="RefSeq" id="WP_175417759.1">
    <property type="nucleotide sequence ID" value="NZ_JAVRER010000009.1"/>
</dbReference>
<organism evidence="2 3">
    <name type="scientific">Streptomyces evansiae</name>
    <dbReference type="NCBI Taxonomy" id="3075535"/>
    <lineage>
        <taxon>Bacteria</taxon>
        <taxon>Bacillati</taxon>
        <taxon>Actinomycetota</taxon>
        <taxon>Actinomycetes</taxon>
        <taxon>Kitasatosporales</taxon>
        <taxon>Streptomycetaceae</taxon>
        <taxon>Streptomyces</taxon>
    </lineage>
</organism>
<dbReference type="AlphaFoldDB" id="A0ABD5E2W5"/>